<dbReference type="EMBL" id="KN846982">
    <property type="protein sequence ID" value="KIW96970.1"/>
    <property type="molecule type" value="Genomic_DNA"/>
</dbReference>
<feature type="compositionally biased region" description="Low complexity" evidence="1">
    <location>
        <begin position="35"/>
        <end position="52"/>
    </location>
</feature>
<reference evidence="2" key="1">
    <citation type="submission" date="2015-01" db="EMBL/GenBank/DDBJ databases">
        <title>The Genome Sequence of Cladophialophora bantiana CBS 173.52.</title>
        <authorList>
            <consortium name="The Broad Institute Genomics Platform"/>
            <person name="Cuomo C."/>
            <person name="de Hoog S."/>
            <person name="Gorbushina A."/>
            <person name="Stielow B."/>
            <person name="Teixiera M."/>
            <person name="Abouelleil A."/>
            <person name="Chapman S.B."/>
            <person name="Priest M."/>
            <person name="Young S.K."/>
            <person name="Wortman J."/>
            <person name="Nusbaum C."/>
            <person name="Birren B."/>
        </authorList>
    </citation>
    <scope>NUCLEOTIDE SEQUENCE [LARGE SCALE GENOMIC DNA]</scope>
    <source>
        <strain evidence="2">CBS 173.52</strain>
    </source>
</reference>
<dbReference type="Proteomes" id="UP000053789">
    <property type="component" value="Unassembled WGS sequence"/>
</dbReference>
<evidence type="ECO:0000313" key="3">
    <source>
        <dbReference type="Proteomes" id="UP000053789"/>
    </source>
</evidence>
<proteinExistence type="predicted"/>
<name>A0A0D2I1D0_CLAB1</name>
<organism evidence="2 3">
    <name type="scientific">Cladophialophora bantiana (strain ATCC 10958 / CBS 173.52 / CDC B-1940 / NIH 8579)</name>
    <name type="common">Xylohypha bantiana</name>
    <dbReference type="NCBI Taxonomy" id="1442370"/>
    <lineage>
        <taxon>Eukaryota</taxon>
        <taxon>Fungi</taxon>
        <taxon>Dikarya</taxon>
        <taxon>Ascomycota</taxon>
        <taxon>Pezizomycotina</taxon>
        <taxon>Eurotiomycetes</taxon>
        <taxon>Chaetothyriomycetidae</taxon>
        <taxon>Chaetothyriales</taxon>
        <taxon>Herpotrichiellaceae</taxon>
        <taxon>Cladophialophora</taxon>
    </lineage>
</organism>
<feature type="compositionally biased region" description="Basic and acidic residues" evidence="1">
    <location>
        <begin position="53"/>
        <end position="74"/>
    </location>
</feature>
<evidence type="ECO:0000313" key="2">
    <source>
        <dbReference type="EMBL" id="KIW96970.1"/>
    </source>
</evidence>
<dbReference type="GeneID" id="27695289"/>
<dbReference type="RefSeq" id="XP_016623639.1">
    <property type="nucleotide sequence ID" value="XM_016760118.1"/>
</dbReference>
<dbReference type="HOGENOM" id="CLU_2359521_0_0_1"/>
<feature type="region of interest" description="Disordered" evidence="1">
    <location>
        <begin position="1"/>
        <end position="81"/>
    </location>
</feature>
<dbReference type="VEuPathDB" id="FungiDB:Z519_02361"/>
<protein>
    <submittedName>
        <fullName evidence="2">Uncharacterized protein</fullName>
    </submittedName>
</protein>
<accession>A0A0D2I1D0</accession>
<dbReference type="AlphaFoldDB" id="A0A0D2I1D0"/>
<gene>
    <name evidence="2" type="ORF">Z519_02361</name>
</gene>
<evidence type="ECO:0000256" key="1">
    <source>
        <dbReference type="SAM" id="MobiDB-lite"/>
    </source>
</evidence>
<sequence length="96" mass="10721">MSIPAPPAGDPDTNTENGNVDAQPYDQERVGGSRLSTSDSHDTPTTTTSLPSSDRHEQPAKPRDPELFEHRNARLGDNWQPSLYHNIRQRIKHHGD</sequence>
<keyword evidence="3" id="KW-1185">Reference proteome</keyword>